<organism evidence="2 3">
    <name type="scientific">Capsaspora owczarzaki (strain ATCC 30864)</name>
    <dbReference type="NCBI Taxonomy" id="595528"/>
    <lineage>
        <taxon>Eukaryota</taxon>
        <taxon>Filasterea</taxon>
        <taxon>Capsaspora</taxon>
    </lineage>
</organism>
<feature type="region of interest" description="Disordered" evidence="1">
    <location>
        <begin position="1"/>
        <end position="29"/>
    </location>
</feature>
<dbReference type="EMBL" id="KE346360">
    <property type="protein sequence ID" value="KJE89153.1"/>
    <property type="molecule type" value="Genomic_DNA"/>
</dbReference>
<dbReference type="RefSeq" id="XP_004365553.1">
    <property type="nucleotide sequence ID" value="XM_004365496.2"/>
</dbReference>
<dbReference type="Proteomes" id="UP000008743">
    <property type="component" value="Unassembled WGS sequence"/>
</dbReference>
<proteinExistence type="predicted"/>
<gene>
    <name evidence="2" type="ORF">CAOG_000682</name>
</gene>
<name>A0A0D2WJ04_CAPO3</name>
<accession>A0A0D2WJ04</accession>
<sequence>MLGRAAARSPTGSISPSKRPRLFHGSGSGPASAVLSEDASVLDVVASDIRVVSDCSSAFPGAVLVLQLLAWSARASPAHISNASAATSSRAHAATTASQASLLAQNARQFRAAFRAFLFRNDHHSQHHPSEAEPAGESIAGEHVIPGISRHGLFATSADEATNPAAEAPKFRMTSSASHELELTDPADASVTCSLLDARTVADTYSGMMVTHALFQLCNELLVMTIEQQGSFSPSCGGGLRITPLATLSRFELELWPDASGVAPLGGHFMLLDGPHFLWATKSDLVLFSSPSAQQAIREDLAGDSDAMEAPIHVLPLELSEEESQWSASVHPLEPESVSVWIGSVTPGLFMRDSVTLSSPCSLPVALVASKSPNDPTQWIVRLQYLVSTPFGLDETWLSQCTLLYESFLPPQYASIVSCCFIAPPRIDSHGRLSLVGLVGTIAEQVILVCDGVPVCAVGVSGIPSSICPVQLPTVSLGNGGCVRPCTTGSAHSLEICAGVVLSNEAGSAVSAISLSRDGRLQSTQLNSSLMHGAVTLPAVCHCDEARSSDAGMLVLVEFPQLPTHVADVSSGGETTPTVPRVAISPVPRALLPRLRAGGGADNFNDEENLFAIADPGAHDFGAAKDRTCQGDRALSETFSSEDQQRALDRVLRILRSRISCGWEQIRSLDVMDAFKAERERQALASLAALSVAHERELRFRVGLLADSASLSVCLPSPAVQNNHRPSMTSGLSTIVGKPAAAESQAQAASEIAVTQVALDQLDYCVLGGRLIVVRCILENSGLYPLFDLRLVLQAANPNQLDASPSWSATHSRLEPGARACIIAAYYLDAPPCATTLAQPVLAAWRFAPIDERMDGASFSEQLTQFSDRFQALGEHTLHIRARTSANPLQSTHSELPAWSEWPNICTSVTAVELRTKPEWSQPLERIVTRILASLGLVPMHSSASSSSLDTLPSTQPASLLFTSIRQLDSDVSRFAFVTMRASSTPGVSCRLEIAAHQPAYGRQLVAALSSACPSGMSCKPCSATNPAASDQLAQALHARLLAELSDAGDPKGHRVGLDANGTSAAWTECLLAQLATDQLASSLFDELQS</sequence>
<reference evidence="3" key="1">
    <citation type="submission" date="2011-02" db="EMBL/GenBank/DDBJ databases">
        <title>The Genome Sequence of Capsaspora owczarzaki ATCC 30864.</title>
        <authorList>
            <person name="Russ C."/>
            <person name="Cuomo C."/>
            <person name="Burger G."/>
            <person name="Gray M.W."/>
            <person name="Holland P.W.H."/>
            <person name="King N."/>
            <person name="Lang F.B.F."/>
            <person name="Roger A.J."/>
            <person name="Ruiz-Trillo I."/>
            <person name="Young S.K."/>
            <person name="Zeng Q."/>
            <person name="Gargeya S."/>
            <person name="Alvarado L."/>
            <person name="Berlin A."/>
            <person name="Chapman S.B."/>
            <person name="Chen Z."/>
            <person name="Freedman E."/>
            <person name="Gellesch M."/>
            <person name="Goldberg J."/>
            <person name="Griggs A."/>
            <person name="Gujja S."/>
            <person name="Heilman E."/>
            <person name="Heiman D."/>
            <person name="Howarth C."/>
            <person name="Mehta T."/>
            <person name="Neiman D."/>
            <person name="Pearson M."/>
            <person name="Roberts A."/>
            <person name="Saif S."/>
            <person name="Shea T."/>
            <person name="Shenoy N."/>
            <person name="Sisk P."/>
            <person name="Stolte C."/>
            <person name="Sykes S."/>
            <person name="White J."/>
            <person name="Yandava C."/>
            <person name="Haas B."/>
            <person name="Nusbaum C."/>
            <person name="Birren B."/>
        </authorList>
    </citation>
    <scope>NUCLEOTIDE SEQUENCE</scope>
    <source>
        <strain evidence="3">ATCC 30864</strain>
    </source>
</reference>
<evidence type="ECO:0000256" key="1">
    <source>
        <dbReference type="SAM" id="MobiDB-lite"/>
    </source>
</evidence>
<keyword evidence="3" id="KW-1185">Reference proteome</keyword>
<dbReference type="InParanoid" id="A0A0D2WJ04"/>
<protein>
    <submittedName>
        <fullName evidence="2">Uncharacterized protein</fullName>
    </submittedName>
</protein>
<dbReference type="AlphaFoldDB" id="A0A0D2WJ04"/>
<evidence type="ECO:0000313" key="3">
    <source>
        <dbReference type="Proteomes" id="UP000008743"/>
    </source>
</evidence>
<evidence type="ECO:0000313" key="2">
    <source>
        <dbReference type="EMBL" id="KJE89153.1"/>
    </source>
</evidence>